<dbReference type="Proteomes" id="UP000032142">
    <property type="component" value="Unassembled WGS sequence"/>
</dbReference>
<keyword evidence="2" id="KW-1185">Reference proteome</keyword>
<evidence type="ECO:0000313" key="1">
    <source>
        <dbReference type="EMBL" id="KHG10429.1"/>
    </source>
</evidence>
<sequence length="16" mass="1880">MFYDMFCPSPFVMAGH</sequence>
<organism evidence="1 2">
    <name type="scientific">Gossypium arboreum</name>
    <name type="common">Tree cotton</name>
    <name type="synonym">Gossypium nanking</name>
    <dbReference type="NCBI Taxonomy" id="29729"/>
    <lineage>
        <taxon>Eukaryota</taxon>
        <taxon>Viridiplantae</taxon>
        <taxon>Streptophyta</taxon>
        <taxon>Embryophyta</taxon>
        <taxon>Tracheophyta</taxon>
        <taxon>Spermatophyta</taxon>
        <taxon>Magnoliopsida</taxon>
        <taxon>eudicotyledons</taxon>
        <taxon>Gunneridae</taxon>
        <taxon>Pentapetalae</taxon>
        <taxon>rosids</taxon>
        <taxon>malvids</taxon>
        <taxon>Malvales</taxon>
        <taxon>Malvaceae</taxon>
        <taxon>Malvoideae</taxon>
        <taxon>Gossypium</taxon>
    </lineage>
</organism>
<name>A0A0B0NF47_GOSAR</name>
<reference evidence="2" key="1">
    <citation type="submission" date="2014-09" db="EMBL/GenBank/DDBJ databases">
        <authorList>
            <person name="Mudge J."/>
            <person name="Ramaraj T."/>
            <person name="Lindquist I.E."/>
            <person name="Bharti A.K."/>
            <person name="Sundararajan A."/>
            <person name="Cameron C.T."/>
            <person name="Woodward J.E."/>
            <person name="May G.D."/>
            <person name="Brubaker C."/>
            <person name="Broadhvest J."/>
            <person name="Wilkins T.A."/>
        </authorList>
    </citation>
    <scope>NUCLEOTIDE SEQUENCE</scope>
    <source>
        <strain evidence="2">cv. AKA8401</strain>
    </source>
</reference>
<protein>
    <submittedName>
        <fullName evidence="1">Uncharacterized protein</fullName>
    </submittedName>
</protein>
<dbReference type="AlphaFoldDB" id="A0A0B0NF47"/>
<gene>
    <name evidence="1" type="ORF">F383_13867</name>
</gene>
<dbReference type="EMBL" id="KN393886">
    <property type="protein sequence ID" value="KHG10429.1"/>
    <property type="molecule type" value="Genomic_DNA"/>
</dbReference>
<accession>A0A0B0NF47</accession>
<evidence type="ECO:0000313" key="2">
    <source>
        <dbReference type="Proteomes" id="UP000032142"/>
    </source>
</evidence>
<proteinExistence type="predicted"/>